<dbReference type="InterPro" id="IPR000424">
    <property type="entry name" value="Primosome_PriB/ssb"/>
</dbReference>
<keyword evidence="1 2" id="KW-0238">DNA-binding</keyword>
<feature type="region of interest" description="Disordered" evidence="3">
    <location>
        <begin position="153"/>
        <end position="249"/>
    </location>
</feature>
<evidence type="ECO:0000313" key="5">
    <source>
        <dbReference type="Proteomes" id="UP000619244"/>
    </source>
</evidence>
<dbReference type="Pfam" id="PF00436">
    <property type="entry name" value="SSB"/>
    <property type="match status" value="1"/>
</dbReference>
<dbReference type="GO" id="GO:0003697">
    <property type="term" value="F:single-stranded DNA binding"/>
    <property type="evidence" value="ECO:0007669"/>
    <property type="project" value="InterPro"/>
</dbReference>
<evidence type="ECO:0000313" key="4">
    <source>
        <dbReference type="EMBL" id="GGY17074.1"/>
    </source>
</evidence>
<reference evidence="4" key="1">
    <citation type="journal article" date="2014" name="Int. J. Syst. Evol. Microbiol.">
        <title>Complete genome sequence of Corynebacterium casei LMG S-19264T (=DSM 44701T), isolated from a smear-ripened cheese.</title>
        <authorList>
            <consortium name="US DOE Joint Genome Institute (JGI-PGF)"/>
            <person name="Walter F."/>
            <person name="Albersmeier A."/>
            <person name="Kalinowski J."/>
            <person name="Ruckert C."/>
        </authorList>
    </citation>
    <scope>NUCLEOTIDE SEQUENCE</scope>
    <source>
        <strain evidence="4">JCM 4790</strain>
    </source>
</reference>
<dbReference type="Proteomes" id="UP000619244">
    <property type="component" value="Unassembled WGS sequence"/>
</dbReference>
<dbReference type="EMBL" id="BMVU01000114">
    <property type="protein sequence ID" value="GGY17074.1"/>
    <property type="molecule type" value="Genomic_DNA"/>
</dbReference>
<name>A0A918P3Q2_9ACTN</name>
<evidence type="ECO:0000256" key="3">
    <source>
        <dbReference type="SAM" id="MobiDB-lite"/>
    </source>
</evidence>
<evidence type="ECO:0000256" key="1">
    <source>
        <dbReference type="ARBA" id="ARBA00023125"/>
    </source>
</evidence>
<proteinExistence type="predicted"/>
<evidence type="ECO:0000256" key="2">
    <source>
        <dbReference type="PROSITE-ProRule" id="PRU00252"/>
    </source>
</evidence>
<dbReference type="SUPFAM" id="SSF50249">
    <property type="entry name" value="Nucleic acid-binding proteins"/>
    <property type="match status" value="1"/>
</dbReference>
<protein>
    <recommendedName>
        <fullName evidence="6">Single-stranded DNA-binding protein</fullName>
    </recommendedName>
</protein>
<dbReference type="CDD" id="cd04496">
    <property type="entry name" value="SSB_OBF"/>
    <property type="match status" value="1"/>
</dbReference>
<reference evidence="4" key="2">
    <citation type="submission" date="2020-09" db="EMBL/GenBank/DDBJ databases">
        <authorList>
            <person name="Sun Q."/>
            <person name="Ohkuma M."/>
        </authorList>
    </citation>
    <scope>NUCLEOTIDE SEQUENCE</scope>
    <source>
        <strain evidence="4">JCM 4790</strain>
    </source>
</reference>
<dbReference type="InterPro" id="IPR012340">
    <property type="entry name" value="NA-bd_OB-fold"/>
</dbReference>
<feature type="compositionally biased region" description="Low complexity" evidence="3">
    <location>
        <begin position="226"/>
        <end position="242"/>
    </location>
</feature>
<keyword evidence="5" id="KW-1185">Reference proteome</keyword>
<dbReference type="Gene3D" id="2.40.50.140">
    <property type="entry name" value="Nucleic acid-binding proteins"/>
    <property type="match status" value="1"/>
</dbReference>
<accession>A0A918P3Q2</accession>
<sequence length="249" mass="25029">MQSGTAVAAADIVNGTAAADATARDGPARHGTREGSVMNETTVCVTGNVATQPVYRETAAGASSRFRLAVTARYWDREKNAWTDGHTNFFTVWSRRALATNVQASVTVGDPVVVHGRLRVRTEVREGHGWASADIDATAVGHNLARGTSAFRRAAKGGTAKGDGTAPAAGPEPDRETGPALPGQGRETAPAGSDTGWGRASAGPDTGWGAAPAGPGTAGEGEGEAEWAAASDGSALAASGDTVPAGSPV</sequence>
<dbReference type="PROSITE" id="PS50935">
    <property type="entry name" value="SSB"/>
    <property type="match status" value="1"/>
</dbReference>
<comment type="caution">
    <text evidence="4">The sequence shown here is derived from an EMBL/GenBank/DDBJ whole genome shotgun (WGS) entry which is preliminary data.</text>
</comment>
<feature type="compositionally biased region" description="Low complexity" evidence="3">
    <location>
        <begin position="202"/>
        <end position="215"/>
    </location>
</feature>
<dbReference type="AlphaFoldDB" id="A0A918P3Q2"/>
<organism evidence="4 5">
    <name type="scientific">Streptomyces minutiscleroticus</name>
    <dbReference type="NCBI Taxonomy" id="68238"/>
    <lineage>
        <taxon>Bacteria</taxon>
        <taxon>Bacillati</taxon>
        <taxon>Actinomycetota</taxon>
        <taxon>Actinomycetes</taxon>
        <taxon>Kitasatosporales</taxon>
        <taxon>Streptomycetaceae</taxon>
        <taxon>Streptomyces</taxon>
    </lineage>
</organism>
<feature type="compositionally biased region" description="Low complexity" evidence="3">
    <location>
        <begin position="156"/>
        <end position="171"/>
    </location>
</feature>
<evidence type="ECO:0008006" key="6">
    <source>
        <dbReference type="Google" id="ProtNLM"/>
    </source>
</evidence>
<gene>
    <name evidence="4" type="ORF">GCM10010358_80830</name>
</gene>